<keyword evidence="5" id="KW-0862">Zinc</keyword>
<keyword evidence="10" id="KW-1185">Reference proteome</keyword>
<dbReference type="Gene3D" id="2.170.150.20">
    <property type="entry name" value="Peptide methionine sulfoxide reductase"/>
    <property type="match status" value="1"/>
</dbReference>
<comment type="similarity">
    <text evidence="2">Belongs to the MsrB Met sulfoxide reductase family.</text>
</comment>
<dbReference type="PANTHER" id="PTHR10173:SF52">
    <property type="entry name" value="METHIONINE-R-SULFOXIDE REDUCTASE B1"/>
    <property type="match status" value="1"/>
</dbReference>
<organism evidence="9 10">
    <name type="scientific">Methanogenium marinum</name>
    <dbReference type="NCBI Taxonomy" id="348610"/>
    <lineage>
        <taxon>Archaea</taxon>
        <taxon>Methanobacteriati</taxon>
        <taxon>Methanobacteriota</taxon>
        <taxon>Stenosarchaea group</taxon>
        <taxon>Methanomicrobia</taxon>
        <taxon>Methanomicrobiales</taxon>
        <taxon>Methanomicrobiaceae</taxon>
        <taxon>Methanogenium</taxon>
    </lineage>
</organism>
<dbReference type="GO" id="GO:0046872">
    <property type="term" value="F:metal ion binding"/>
    <property type="evidence" value="ECO:0007669"/>
    <property type="project" value="UniProtKB-KW"/>
</dbReference>
<dbReference type="NCBIfam" id="TIGR00357">
    <property type="entry name" value="peptide-methionine (R)-S-oxide reductase MsrB"/>
    <property type="match status" value="1"/>
</dbReference>
<evidence type="ECO:0000256" key="1">
    <source>
        <dbReference type="ARBA" id="ARBA00001947"/>
    </source>
</evidence>
<dbReference type="RefSeq" id="WP_274923747.1">
    <property type="nucleotide sequence ID" value="NZ_JAKELO010000001.1"/>
</dbReference>
<evidence type="ECO:0000256" key="2">
    <source>
        <dbReference type="ARBA" id="ARBA00007174"/>
    </source>
</evidence>
<dbReference type="FunFam" id="2.170.150.20:FF:000001">
    <property type="entry name" value="Peptide methionine sulfoxide reductase MsrB"/>
    <property type="match status" value="1"/>
</dbReference>
<evidence type="ECO:0000256" key="7">
    <source>
        <dbReference type="ARBA" id="ARBA00048488"/>
    </source>
</evidence>
<sequence>MYSAKPIIRTDEEWKHILSPDVFRVARQSGTEPPFSGIYADCHDEGVYACACCKTHLFFSGDKFDSGTGWPSFSRPVHPDNTELHEDSSLGMVRTEVLCRRCKAHLGHVFDDGPLPDGMRYCMNSLSLSLVVCGTQSSDTNMSKSGRE</sequence>
<dbReference type="Pfam" id="PF01641">
    <property type="entry name" value="SelR"/>
    <property type="match status" value="1"/>
</dbReference>
<dbReference type="GO" id="GO:0006979">
    <property type="term" value="P:response to oxidative stress"/>
    <property type="evidence" value="ECO:0007669"/>
    <property type="project" value="InterPro"/>
</dbReference>
<keyword evidence="6 9" id="KW-0560">Oxidoreductase</keyword>
<dbReference type="GO" id="GO:0005737">
    <property type="term" value="C:cytoplasm"/>
    <property type="evidence" value="ECO:0007669"/>
    <property type="project" value="TreeGrafter"/>
</dbReference>
<dbReference type="SUPFAM" id="SSF51316">
    <property type="entry name" value="Mss4-like"/>
    <property type="match status" value="1"/>
</dbReference>
<dbReference type="InterPro" id="IPR002579">
    <property type="entry name" value="Met_Sox_Rdtase_MsrB_dom"/>
</dbReference>
<dbReference type="InterPro" id="IPR028427">
    <property type="entry name" value="Met_Sox_Rdtase_MsrB"/>
</dbReference>
<dbReference type="AlphaFoldDB" id="A0A9Q4KTU7"/>
<dbReference type="InterPro" id="IPR011057">
    <property type="entry name" value="Mss4-like_sf"/>
</dbReference>
<evidence type="ECO:0000313" key="10">
    <source>
        <dbReference type="Proteomes" id="UP001143747"/>
    </source>
</evidence>
<evidence type="ECO:0000256" key="4">
    <source>
        <dbReference type="ARBA" id="ARBA00022723"/>
    </source>
</evidence>
<evidence type="ECO:0000256" key="6">
    <source>
        <dbReference type="ARBA" id="ARBA00023002"/>
    </source>
</evidence>
<dbReference type="GO" id="GO:0030091">
    <property type="term" value="P:protein repair"/>
    <property type="evidence" value="ECO:0007669"/>
    <property type="project" value="InterPro"/>
</dbReference>
<comment type="caution">
    <text evidence="9">The sequence shown here is derived from an EMBL/GenBank/DDBJ whole genome shotgun (WGS) entry which is preliminary data.</text>
</comment>
<dbReference type="GO" id="GO:0033743">
    <property type="term" value="F:peptide-methionine (R)-S-oxide reductase activity"/>
    <property type="evidence" value="ECO:0007669"/>
    <property type="project" value="UniProtKB-EC"/>
</dbReference>
<dbReference type="PROSITE" id="PS51790">
    <property type="entry name" value="MSRB"/>
    <property type="match status" value="1"/>
</dbReference>
<evidence type="ECO:0000256" key="3">
    <source>
        <dbReference type="ARBA" id="ARBA00012499"/>
    </source>
</evidence>
<dbReference type="Proteomes" id="UP001143747">
    <property type="component" value="Unassembled WGS sequence"/>
</dbReference>
<proteinExistence type="inferred from homology"/>
<name>A0A9Q4KTU7_9EURY</name>
<keyword evidence="4" id="KW-0479">Metal-binding</keyword>
<gene>
    <name evidence="9" type="primary">msrB</name>
    <name evidence="9" type="ORF">L0665_00360</name>
</gene>
<comment type="cofactor">
    <cofactor evidence="1">
        <name>Zn(2+)</name>
        <dbReference type="ChEBI" id="CHEBI:29105"/>
    </cofactor>
</comment>
<dbReference type="EC" id="1.8.4.12" evidence="3"/>
<evidence type="ECO:0000259" key="8">
    <source>
        <dbReference type="PROSITE" id="PS51790"/>
    </source>
</evidence>
<accession>A0A9Q4KTU7</accession>
<feature type="domain" description="MsrB" evidence="8">
    <location>
        <begin position="11"/>
        <end position="133"/>
    </location>
</feature>
<protein>
    <recommendedName>
        <fullName evidence="3">peptide-methionine (R)-S-oxide reductase</fullName>
        <ecNumber evidence="3">1.8.4.12</ecNumber>
    </recommendedName>
</protein>
<comment type="catalytic activity">
    <reaction evidence="7">
        <text>L-methionyl-[protein] + [thioredoxin]-disulfide + H2O = L-methionyl-(R)-S-oxide-[protein] + [thioredoxin]-dithiol</text>
        <dbReference type="Rhea" id="RHEA:24164"/>
        <dbReference type="Rhea" id="RHEA-COMP:10698"/>
        <dbReference type="Rhea" id="RHEA-COMP:10700"/>
        <dbReference type="Rhea" id="RHEA-COMP:12313"/>
        <dbReference type="Rhea" id="RHEA-COMP:12314"/>
        <dbReference type="ChEBI" id="CHEBI:15377"/>
        <dbReference type="ChEBI" id="CHEBI:16044"/>
        <dbReference type="ChEBI" id="CHEBI:29950"/>
        <dbReference type="ChEBI" id="CHEBI:45764"/>
        <dbReference type="ChEBI" id="CHEBI:50058"/>
        <dbReference type="EC" id="1.8.4.12"/>
    </reaction>
</comment>
<evidence type="ECO:0000313" key="9">
    <source>
        <dbReference type="EMBL" id="MDE4907080.1"/>
    </source>
</evidence>
<dbReference type="PANTHER" id="PTHR10173">
    <property type="entry name" value="METHIONINE SULFOXIDE REDUCTASE"/>
    <property type="match status" value="1"/>
</dbReference>
<dbReference type="EMBL" id="JAKELO010000001">
    <property type="protein sequence ID" value="MDE4907080.1"/>
    <property type="molecule type" value="Genomic_DNA"/>
</dbReference>
<evidence type="ECO:0000256" key="5">
    <source>
        <dbReference type="ARBA" id="ARBA00022833"/>
    </source>
</evidence>
<reference evidence="9" key="1">
    <citation type="submission" date="2022-01" db="EMBL/GenBank/DDBJ databases">
        <title>Draft genome of Methanogenium marinum DSM 15558.</title>
        <authorList>
            <person name="Chen S.-C."/>
            <person name="You Y.-T."/>
        </authorList>
    </citation>
    <scope>NUCLEOTIDE SEQUENCE</scope>
    <source>
        <strain evidence="9">DSM 15558</strain>
    </source>
</reference>